<gene>
    <name evidence="2" type="ORF">CBW46_009600</name>
</gene>
<evidence type="ECO:0000313" key="3">
    <source>
        <dbReference type="Proteomes" id="UP000214746"/>
    </source>
</evidence>
<proteinExistence type="predicted"/>
<dbReference type="AlphaFoldDB" id="A0A2W1NT32"/>
<feature type="region of interest" description="Disordered" evidence="1">
    <location>
        <begin position="22"/>
        <end position="64"/>
    </location>
</feature>
<accession>A0A2W1NT32</accession>
<dbReference type="Proteomes" id="UP000214746">
    <property type="component" value="Unassembled WGS sequence"/>
</dbReference>
<protein>
    <submittedName>
        <fullName evidence="2">Uncharacterized protein</fullName>
    </submittedName>
</protein>
<dbReference type="EMBL" id="NHRJ02000004">
    <property type="protein sequence ID" value="PZE20936.1"/>
    <property type="molecule type" value="Genomic_DNA"/>
</dbReference>
<evidence type="ECO:0000256" key="1">
    <source>
        <dbReference type="SAM" id="MobiDB-lite"/>
    </source>
</evidence>
<feature type="compositionally biased region" description="Basic residues" evidence="1">
    <location>
        <begin position="120"/>
        <end position="135"/>
    </location>
</feature>
<keyword evidence="3" id="KW-1185">Reference proteome</keyword>
<feature type="region of interest" description="Disordered" evidence="1">
    <location>
        <begin position="116"/>
        <end position="135"/>
    </location>
</feature>
<dbReference type="RefSeq" id="WP_089199795.1">
    <property type="nucleotide sequence ID" value="NZ_NHRJ02000004.1"/>
</dbReference>
<comment type="caution">
    <text evidence="2">The sequence shown here is derived from an EMBL/GenBank/DDBJ whole genome shotgun (WGS) entry which is preliminary data.</text>
</comment>
<evidence type="ECO:0000313" key="2">
    <source>
        <dbReference type="EMBL" id="PZE20936.1"/>
    </source>
</evidence>
<name>A0A2W1NT32_PAEXE</name>
<reference evidence="2" key="1">
    <citation type="submission" date="2018-06" db="EMBL/GenBank/DDBJ databases">
        <title>Paenibacillus xerothermodurans sp. nov. an extremely dry heat resistant spore forming bacterium isolated from the soil of Cape Canaveral, Florida.</title>
        <authorList>
            <person name="Seuylemezian A."/>
            <person name="Kaur N."/>
            <person name="Patil P."/>
            <person name="Patil P."/>
            <person name="Mayilraj S."/>
            <person name="Vaishampayan P."/>
        </authorList>
    </citation>
    <scope>NUCLEOTIDE SEQUENCE [LARGE SCALE GENOMIC DNA]</scope>
    <source>
        <strain evidence="2">ATCC 27380</strain>
    </source>
</reference>
<sequence>MKGYDMEGGFWRHPASYSGAQPYSGARPYSGAQSDNGAQPYSGAHPAEQAIPAAPSANNEPLGEQAQLQQLIDRLGGVDAIVKALSSPEMKRVIKQLQPLLFTAMSSILSGSASAPIGHRAAKKHKRRPRARKTV</sequence>
<organism evidence="2 3">
    <name type="scientific">Paenibacillus xerothermodurans</name>
    <dbReference type="NCBI Taxonomy" id="1977292"/>
    <lineage>
        <taxon>Bacteria</taxon>
        <taxon>Bacillati</taxon>
        <taxon>Bacillota</taxon>
        <taxon>Bacilli</taxon>
        <taxon>Bacillales</taxon>
        <taxon>Paenibacillaceae</taxon>
        <taxon>Paenibacillus</taxon>
    </lineage>
</organism>